<name>A0A6J4U1D8_9ACTN</name>
<gene>
    <name evidence="9" type="ORF">AVDCRST_MAG79-1510</name>
</gene>
<evidence type="ECO:0000256" key="3">
    <source>
        <dbReference type="ARBA" id="ARBA00022475"/>
    </source>
</evidence>
<dbReference type="AlphaFoldDB" id="A0A6J4U1D8"/>
<evidence type="ECO:0000256" key="8">
    <source>
        <dbReference type="SAM" id="Phobius"/>
    </source>
</evidence>
<keyword evidence="3" id="KW-1003">Cell membrane</keyword>
<evidence type="ECO:0000256" key="5">
    <source>
        <dbReference type="ARBA" id="ARBA00022989"/>
    </source>
</evidence>
<dbReference type="PANTHER" id="PTHR30561">
    <property type="entry name" value="SMR FAMILY PROTON-DEPENDENT DRUG EFFLUX TRANSPORTER SUGE"/>
    <property type="match status" value="1"/>
</dbReference>
<dbReference type="InterPro" id="IPR000390">
    <property type="entry name" value="Small_drug/metabolite_transptr"/>
</dbReference>
<dbReference type="PANTHER" id="PTHR30561:SF1">
    <property type="entry name" value="MULTIDRUG TRANSPORTER EMRE"/>
    <property type="match status" value="1"/>
</dbReference>
<organism evidence="9">
    <name type="scientific">uncultured Thermoleophilia bacterium</name>
    <dbReference type="NCBI Taxonomy" id="1497501"/>
    <lineage>
        <taxon>Bacteria</taxon>
        <taxon>Bacillati</taxon>
        <taxon>Actinomycetota</taxon>
        <taxon>Thermoleophilia</taxon>
        <taxon>environmental samples</taxon>
    </lineage>
</organism>
<evidence type="ECO:0000256" key="1">
    <source>
        <dbReference type="ARBA" id="ARBA00004651"/>
    </source>
</evidence>
<reference evidence="9" key="1">
    <citation type="submission" date="2020-02" db="EMBL/GenBank/DDBJ databases">
        <authorList>
            <person name="Meier V. D."/>
        </authorList>
    </citation>
    <scope>NUCLEOTIDE SEQUENCE</scope>
    <source>
        <strain evidence="9">AVDCRST_MAG79</strain>
    </source>
</reference>
<dbReference type="SUPFAM" id="SSF103481">
    <property type="entry name" value="Multidrug resistance efflux transporter EmrE"/>
    <property type="match status" value="1"/>
</dbReference>
<keyword evidence="2" id="KW-0813">Transport</keyword>
<comment type="subcellular location">
    <subcellularLocation>
        <location evidence="1 7">Cell membrane</location>
        <topology evidence="1 7">Multi-pass membrane protein</topology>
    </subcellularLocation>
</comment>
<accession>A0A6J4U1D8</accession>
<dbReference type="Gene3D" id="1.10.3730.20">
    <property type="match status" value="1"/>
</dbReference>
<evidence type="ECO:0000313" key="9">
    <source>
        <dbReference type="EMBL" id="CAA9537408.1"/>
    </source>
</evidence>
<evidence type="ECO:0000256" key="6">
    <source>
        <dbReference type="ARBA" id="ARBA00023136"/>
    </source>
</evidence>
<keyword evidence="5 8" id="KW-1133">Transmembrane helix</keyword>
<keyword evidence="4 7" id="KW-0812">Transmembrane</keyword>
<dbReference type="InterPro" id="IPR037185">
    <property type="entry name" value="EmrE-like"/>
</dbReference>
<sequence length="109" mass="11177">MNAWLLLSVAIAAEIVGTLALRASDGFTRLLPSSLVVVGYGISFVLLAQVLKTMSVGIVYAIWSAVGIAAIAVLGRILFDDPLPPLAAVGILVIIVGVGLLQLSGAGHR</sequence>
<dbReference type="Pfam" id="PF00893">
    <property type="entry name" value="Multi_Drug_Res"/>
    <property type="match status" value="1"/>
</dbReference>
<evidence type="ECO:0000256" key="2">
    <source>
        <dbReference type="ARBA" id="ARBA00022448"/>
    </source>
</evidence>
<proteinExistence type="inferred from homology"/>
<evidence type="ECO:0000256" key="7">
    <source>
        <dbReference type="RuleBase" id="RU003942"/>
    </source>
</evidence>
<keyword evidence="6 8" id="KW-0472">Membrane</keyword>
<dbReference type="InterPro" id="IPR045324">
    <property type="entry name" value="Small_multidrug_res"/>
</dbReference>
<feature type="transmembrane region" description="Helical" evidence="8">
    <location>
        <begin position="85"/>
        <end position="103"/>
    </location>
</feature>
<dbReference type="EMBL" id="CADCWC010000231">
    <property type="protein sequence ID" value="CAA9537408.1"/>
    <property type="molecule type" value="Genomic_DNA"/>
</dbReference>
<dbReference type="GO" id="GO:0022857">
    <property type="term" value="F:transmembrane transporter activity"/>
    <property type="evidence" value="ECO:0007669"/>
    <property type="project" value="InterPro"/>
</dbReference>
<feature type="transmembrane region" description="Helical" evidence="8">
    <location>
        <begin position="58"/>
        <end position="79"/>
    </location>
</feature>
<dbReference type="GO" id="GO:0005886">
    <property type="term" value="C:plasma membrane"/>
    <property type="evidence" value="ECO:0007669"/>
    <property type="project" value="UniProtKB-SubCell"/>
</dbReference>
<protein>
    <submittedName>
        <fullName evidence="9">Small multidrug resistance family (SMR) protein</fullName>
    </submittedName>
</protein>
<comment type="similarity">
    <text evidence="7">Belongs to the drug/metabolite transporter (DMT) superfamily. Small multidrug resistance (SMR) (TC 2.A.7.1) family.</text>
</comment>
<dbReference type="FunFam" id="1.10.3730.20:FF:000001">
    <property type="entry name" value="Quaternary ammonium compound resistance transporter SugE"/>
    <property type="match status" value="1"/>
</dbReference>
<evidence type="ECO:0000256" key="4">
    <source>
        <dbReference type="ARBA" id="ARBA00022692"/>
    </source>
</evidence>
<feature type="transmembrane region" description="Helical" evidence="8">
    <location>
        <begin position="30"/>
        <end position="51"/>
    </location>
</feature>